<evidence type="ECO:0000259" key="15">
    <source>
        <dbReference type="Pfam" id="PF04810"/>
    </source>
</evidence>
<dbReference type="SUPFAM" id="SSF81995">
    <property type="entry name" value="beta-sandwich domain of Sec23/24"/>
    <property type="match status" value="1"/>
</dbReference>
<dbReference type="GO" id="GO:0005096">
    <property type="term" value="F:GTPase activator activity"/>
    <property type="evidence" value="ECO:0007669"/>
    <property type="project" value="TreeGrafter"/>
</dbReference>
<dbReference type="InterPro" id="IPR006895">
    <property type="entry name" value="Znf_Sec23_Sec24"/>
</dbReference>
<dbReference type="SUPFAM" id="SSF53300">
    <property type="entry name" value="vWA-like"/>
    <property type="match status" value="1"/>
</dbReference>
<dbReference type="InterPro" id="IPR036174">
    <property type="entry name" value="Znf_Sec23_Sec24_sf"/>
</dbReference>
<feature type="domain" description="Sec23/Sec24 trunk" evidence="16">
    <location>
        <begin position="354"/>
        <end position="458"/>
    </location>
</feature>
<keyword evidence="8 13" id="KW-0931">ER-Golgi transport</keyword>
<evidence type="ECO:0000256" key="12">
    <source>
        <dbReference type="ARBA" id="ARBA00023329"/>
    </source>
</evidence>
<dbReference type="EMBL" id="CAJPEV010000003">
    <property type="protein sequence ID" value="CAG0878530.1"/>
    <property type="molecule type" value="Genomic_DNA"/>
</dbReference>
<protein>
    <recommendedName>
        <fullName evidence="13">Protein transport protein SEC23</fullName>
    </recommendedName>
</protein>
<keyword evidence="4" id="KW-0812">Transmembrane</keyword>
<keyword evidence="7 13" id="KW-0862">Zinc</keyword>
<dbReference type="GO" id="GO:0005789">
    <property type="term" value="C:endoplasmic reticulum membrane"/>
    <property type="evidence" value="ECO:0007669"/>
    <property type="project" value="UniProtKB-SubCell"/>
</dbReference>
<evidence type="ECO:0000256" key="9">
    <source>
        <dbReference type="ARBA" id="ARBA00022927"/>
    </source>
</evidence>
<reference evidence="17" key="1">
    <citation type="submission" date="2020-11" db="EMBL/GenBank/DDBJ databases">
        <authorList>
            <person name="Tran Van P."/>
        </authorList>
    </citation>
    <scope>NUCLEOTIDE SEQUENCE</scope>
</reference>
<dbReference type="Pfam" id="PF03908">
    <property type="entry name" value="Sec20"/>
    <property type="match status" value="1"/>
</dbReference>
<dbReference type="FunFam" id="2.30.30.380:FF:000001">
    <property type="entry name" value="Protein transport protein SEC23"/>
    <property type="match status" value="1"/>
</dbReference>
<feature type="domain" description="Zinc finger Sec23/Sec24-type" evidence="15">
    <location>
        <begin position="284"/>
        <end position="324"/>
    </location>
</feature>
<comment type="subcellular location">
    <subcellularLocation>
        <location evidence="13">Cytoplasmic vesicle</location>
        <location evidence="13">COPII-coated vesicle membrane</location>
        <topology evidence="13">Peripheral membrane protein</topology>
        <orientation evidence="13">Cytoplasmic side</orientation>
    </subcellularLocation>
    <subcellularLocation>
        <location evidence="13">Endoplasmic reticulum membrane</location>
        <topology evidence="13">Peripheral membrane protein</topology>
        <orientation evidence="13">Cytoplasmic side</orientation>
    </subcellularLocation>
    <subcellularLocation>
        <location evidence="1">Membrane</location>
        <topology evidence="1">Single-pass type IV membrane protein</topology>
    </subcellularLocation>
</comment>
<keyword evidence="12 13" id="KW-0968">Cytoplasmic vesicle</keyword>
<evidence type="ECO:0000259" key="14">
    <source>
        <dbReference type="Pfam" id="PF03908"/>
    </source>
</evidence>
<keyword evidence="3 13" id="KW-0813">Transport</keyword>
<gene>
    <name evidence="17" type="ORF">DSTB1V02_LOCUS54</name>
</gene>
<sequence length="490" mass="55151">MMASAGSGLGLGPVSVFQDVQKRIVEEELKLKPEVQIIQRCECSLDELHALNASIRKRIAVVKQGVASLEKLALEVEKAEESELIHSEAKRHQDELTNVQRCLRRYNLACQLALEKRTKDELTRLETQDSDVRKRKDKEELLQMSSSVTGNLLSISRIMAEQVEKSHLTLQSLGNSSQALEDTQEEFKGMGVAITQGHKLLTKYGRREFTDRVLVWVYKVTVSLIEMATYREFILQNEEQDGTRLTWNVWPSSRLEATRLVVPLAALYTPLKEKPSLPPLQYDPILCTRNNCRAILNPMCQVDYRARIWVCNFCFQRNTFPPNYAGISEHNQPPELVPQFSTAEYIITRATCLPPIFLLVVDTCLEEEELGALKESLQLSLSLLPPNALIGLITFGRMIQVHELGTEGISKSYVFRGTKDYPAKQVQEMLGLGKGGSTGPMPIPPGGNPQQAQHIAQTPFNRETLGLSLKGRDLFVPLELLSLLQLAFLR</sequence>
<dbReference type="Proteomes" id="UP000677054">
    <property type="component" value="Unassembled WGS sequence"/>
</dbReference>
<dbReference type="GO" id="GO:0070971">
    <property type="term" value="C:endoplasmic reticulum exit site"/>
    <property type="evidence" value="ECO:0007669"/>
    <property type="project" value="TreeGrafter"/>
</dbReference>
<keyword evidence="18" id="KW-1185">Reference proteome</keyword>
<evidence type="ECO:0000256" key="1">
    <source>
        <dbReference type="ARBA" id="ARBA00004211"/>
    </source>
</evidence>
<dbReference type="EMBL" id="LR899520">
    <property type="protein sequence ID" value="CAD7240016.1"/>
    <property type="molecule type" value="Genomic_DNA"/>
</dbReference>
<dbReference type="SUPFAM" id="SSF82919">
    <property type="entry name" value="Zn-finger domain of Sec23/24"/>
    <property type="match status" value="1"/>
</dbReference>
<accession>A0A7R9A1X6</accession>
<dbReference type="GO" id="GO:0030127">
    <property type="term" value="C:COPII vesicle coat"/>
    <property type="evidence" value="ECO:0007669"/>
    <property type="project" value="InterPro"/>
</dbReference>
<evidence type="ECO:0000256" key="10">
    <source>
        <dbReference type="ARBA" id="ARBA00022989"/>
    </source>
</evidence>
<evidence type="ECO:0000256" key="8">
    <source>
        <dbReference type="ARBA" id="ARBA00022892"/>
    </source>
</evidence>
<keyword evidence="9 13" id="KW-0653">Protein transport</keyword>
<evidence type="ECO:0000256" key="7">
    <source>
        <dbReference type="ARBA" id="ARBA00022833"/>
    </source>
</evidence>
<dbReference type="CDD" id="cd15865">
    <property type="entry name" value="SNARE_SEC20"/>
    <property type="match status" value="1"/>
</dbReference>
<keyword evidence="13" id="KW-0963">Cytoplasm</keyword>
<keyword evidence="11 13" id="KW-0472">Membrane</keyword>
<dbReference type="AlphaFoldDB" id="A0A7R9A1X6"/>
<organism evidence="17">
    <name type="scientific">Darwinula stevensoni</name>
    <dbReference type="NCBI Taxonomy" id="69355"/>
    <lineage>
        <taxon>Eukaryota</taxon>
        <taxon>Metazoa</taxon>
        <taxon>Ecdysozoa</taxon>
        <taxon>Arthropoda</taxon>
        <taxon>Crustacea</taxon>
        <taxon>Oligostraca</taxon>
        <taxon>Ostracoda</taxon>
        <taxon>Podocopa</taxon>
        <taxon>Podocopida</taxon>
        <taxon>Darwinulocopina</taxon>
        <taxon>Darwinuloidea</taxon>
        <taxon>Darwinulidae</taxon>
        <taxon>Darwinula</taxon>
    </lineage>
</organism>
<evidence type="ECO:0000256" key="13">
    <source>
        <dbReference type="RuleBase" id="RU365030"/>
    </source>
</evidence>
<dbReference type="GO" id="GO:0090110">
    <property type="term" value="P:COPII-coated vesicle cargo loading"/>
    <property type="evidence" value="ECO:0007669"/>
    <property type="project" value="TreeGrafter"/>
</dbReference>
<dbReference type="Pfam" id="PF04811">
    <property type="entry name" value="Sec23_trunk"/>
    <property type="match status" value="1"/>
</dbReference>
<dbReference type="Pfam" id="PF04810">
    <property type="entry name" value="zf-Sec23_Sec24"/>
    <property type="match status" value="1"/>
</dbReference>
<dbReference type="Gene3D" id="3.40.50.410">
    <property type="entry name" value="von Willebrand factor, type A domain"/>
    <property type="match status" value="1"/>
</dbReference>
<dbReference type="InterPro" id="IPR036465">
    <property type="entry name" value="vWFA_dom_sf"/>
</dbReference>
<dbReference type="GO" id="GO:0006886">
    <property type="term" value="P:intracellular protein transport"/>
    <property type="evidence" value="ECO:0007669"/>
    <property type="project" value="InterPro"/>
</dbReference>
<evidence type="ECO:0000256" key="4">
    <source>
        <dbReference type="ARBA" id="ARBA00022692"/>
    </source>
</evidence>
<evidence type="ECO:0000256" key="3">
    <source>
        <dbReference type="ARBA" id="ARBA00022448"/>
    </source>
</evidence>
<keyword evidence="5 13" id="KW-0479">Metal-binding</keyword>
<evidence type="ECO:0000256" key="6">
    <source>
        <dbReference type="ARBA" id="ARBA00022824"/>
    </source>
</evidence>
<evidence type="ECO:0000313" key="18">
    <source>
        <dbReference type="Proteomes" id="UP000677054"/>
    </source>
</evidence>
<dbReference type="InterPro" id="IPR037364">
    <property type="entry name" value="Sec23"/>
</dbReference>
<keyword evidence="6 13" id="KW-0256">Endoplasmic reticulum</keyword>
<evidence type="ECO:0000313" key="17">
    <source>
        <dbReference type="EMBL" id="CAD7240016.1"/>
    </source>
</evidence>
<evidence type="ECO:0000256" key="5">
    <source>
        <dbReference type="ARBA" id="ARBA00022723"/>
    </source>
</evidence>
<evidence type="ECO:0000259" key="16">
    <source>
        <dbReference type="Pfam" id="PF04811"/>
    </source>
</evidence>
<dbReference type="InterPro" id="IPR006896">
    <property type="entry name" value="Sec23/24_trunk_dom"/>
</dbReference>
<dbReference type="InterPro" id="IPR056173">
    <property type="entry name" value="Sec20_C"/>
</dbReference>
<dbReference type="PANTHER" id="PTHR11141:SF0">
    <property type="entry name" value="PROTEIN TRANSPORT PROTEIN SEC23"/>
    <property type="match status" value="1"/>
</dbReference>
<keyword evidence="10" id="KW-1133">Transmembrane helix</keyword>
<evidence type="ECO:0000256" key="11">
    <source>
        <dbReference type="ARBA" id="ARBA00023136"/>
    </source>
</evidence>
<feature type="domain" description="Sec20 C-terminal" evidence="14">
    <location>
        <begin position="145"/>
        <end position="217"/>
    </location>
</feature>
<dbReference type="GO" id="GO:0008270">
    <property type="term" value="F:zinc ion binding"/>
    <property type="evidence" value="ECO:0007669"/>
    <property type="project" value="InterPro"/>
</dbReference>
<dbReference type="PANTHER" id="PTHR11141">
    <property type="entry name" value="PROTEIN TRANSPORT PROTEIN SEC23"/>
    <property type="match status" value="1"/>
</dbReference>
<name>A0A7R9A1X6_9CRUS</name>
<comment type="function">
    <text evidence="13">Component of the coat protein complex II (COPII) which promotes the formation of transport vesicles from the endoplasmic reticulum (ER). The coat has two main functions, the physical deformation of the endoplasmic reticulum membrane into vesicles and the selection of cargo molecules.</text>
</comment>
<proteinExistence type="inferred from homology"/>
<dbReference type="Gene3D" id="2.30.30.380">
    <property type="entry name" value="Zn-finger domain of Sec23/24"/>
    <property type="match status" value="1"/>
</dbReference>
<comment type="similarity">
    <text evidence="2 13">Belongs to the SEC23/SEC24 family. SEC23 subfamily.</text>
</comment>
<dbReference type="OrthoDB" id="10256289at2759"/>
<evidence type="ECO:0000256" key="2">
    <source>
        <dbReference type="ARBA" id="ARBA00009210"/>
    </source>
</evidence>